<proteinExistence type="predicted"/>
<dbReference type="Gene3D" id="4.10.60.10">
    <property type="entry name" value="Zinc finger, CCHC-type"/>
    <property type="match status" value="4"/>
</dbReference>
<feature type="domain" description="CCHC-type" evidence="3">
    <location>
        <begin position="170"/>
        <end position="183"/>
    </location>
</feature>
<dbReference type="EMBL" id="BAABME010016074">
    <property type="protein sequence ID" value="GAA0144330.1"/>
    <property type="molecule type" value="Genomic_DNA"/>
</dbReference>
<dbReference type="InterPro" id="IPR036875">
    <property type="entry name" value="Znf_CCHC_sf"/>
</dbReference>
<feature type="domain" description="CCHC-type" evidence="3">
    <location>
        <begin position="194"/>
        <end position="209"/>
    </location>
</feature>
<feature type="domain" description="CCHC-type" evidence="3">
    <location>
        <begin position="52"/>
        <end position="65"/>
    </location>
</feature>
<evidence type="ECO:0000313" key="4">
    <source>
        <dbReference type="EMBL" id="GAA0144330.1"/>
    </source>
</evidence>
<dbReference type="PROSITE" id="PS50158">
    <property type="entry name" value="ZF_CCHC"/>
    <property type="match status" value="6"/>
</dbReference>
<reference evidence="4 5" key="1">
    <citation type="submission" date="2024-01" db="EMBL/GenBank/DDBJ databases">
        <title>The complete chloroplast genome sequence of Lithospermum erythrorhizon: insights into the phylogenetic relationship among Boraginaceae species and the maternal lineages of purple gromwells.</title>
        <authorList>
            <person name="Okada T."/>
            <person name="Watanabe K."/>
        </authorList>
    </citation>
    <scope>NUCLEOTIDE SEQUENCE [LARGE SCALE GENOMIC DNA]</scope>
</reference>
<evidence type="ECO:0000256" key="2">
    <source>
        <dbReference type="SAM" id="MobiDB-lite"/>
    </source>
</evidence>
<keyword evidence="1" id="KW-0479">Metal-binding</keyword>
<feature type="domain" description="CCHC-type" evidence="3">
    <location>
        <begin position="74"/>
        <end position="89"/>
    </location>
</feature>
<dbReference type="SUPFAM" id="SSF57756">
    <property type="entry name" value="Retrovirus zinc finger-like domains"/>
    <property type="match status" value="3"/>
</dbReference>
<dbReference type="Pfam" id="PF00098">
    <property type="entry name" value="zf-CCHC"/>
    <property type="match status" value="3"/>
</dbReference>
<evidence type="ECO:0000256" key="1">
    <source>
        <dbReference type="PROSITE-ProRule" id="PRU00047"/>
    </source>
</evidence>
<feature type="region of interest" description="Disordered" evidence="2">
    <location>
        <begin position="266"/>
        <end position="290"/>
    </location>
</feature>
<feature type="compositionally biased region" description="Basic and acidic residues" evidence="2">
    <location>
        <begin position="1"/>
        <end position="15"/>
    </location>
</feature>
<dbReference type="InterPro" id="IPR001878">
    <property type="entry name" value="Znf_CCHC"/>
</dbReference>
<dbReference type="GO" id="GO:0008270">
    <property type="term" value="F:zinc ion binding"/>
    <property type="evidence" value="ECO:0007669"/>
    <property type="project" value="UniProtKB-KW"/>
</dbReference>
<keyword evidence="5" id="KW-1185">Reference proteome</keyword>
<feature type="compositionally biased region" description="Polar residues" evidence="2">
    <location>
        <begin position="268"/>
        <end position="288"/>
    </location>
</feature>
<evidence type="ECO:0000259" key="3">
    <source>
        <dbReference type="PROSITE" id="PS50158"/>
    </source>
</evidence>
<protein>
    <recommendedName>
        <fullName evidence="3">CCHC-type domain-containing protein</fullName>
    </recommendedName>
</protein>
<sequence>MEEHKAESRKSHEVGDQATSVIPSEASDNLVLRKLIRGRRYFDPPNSFWRTCYKCGDEGHTAGNCSAVRLRKPCYKCGRRNHNVKRCTKRKDCLICKKGGHRAKDCPEKYPGPQDAQTCLKCGDSGHTMFSCRNSYSEDDLKHIQCYICGNLGHLCCVEYTDSGPAEVSCYRCGQPGHTGLACFDFKAKSLTSCYKCGEEGHFAQKCPSSPEVGDRNSELVTPKERCLKENNPEVTLLPNDCNGYHPIIDFDDEGSLSVSDHTGWHATDSNSNHKGAWTTNDHPTSNGDEYKVIGWPSPETVGNISHSFSASQFESTSSDVIHRE</sequence>
<dbReference type="GO" id="GO:0003676">
    <property type="term" value="F:nucleic acid binding"/>
    <property type="evidence" value="ECO:0007669"/>
    <property type="project" value="InterPro"/>
</dbReference>
<comment type="caution">
    <text evidence="4">The sequence shown here is derived from an EMBL/GenBank/DDBJ whole genome shotgun (WGS) entry which is preliminary data.</text>
</comment>
<dbReference type="SMART" id="SM00343">
    <property type="entry name" value="ZnF_C2HC"/>
    <property type="match status" value="6"/>
</dbReference>
<keyword evidence="1" id="KW-0863">Zinc-finger</keyword>
<dbReference type="PANTHER" id="PTHR46978">
    <property type="entry name" value="ZINC KNUCKLE (CCHC-TYPE) FAMILY PROTEIN"/>
    <property type="match status" value="1"/>
</dbReference>
<dbReference type="PANTHER" id="PTHR46978:SF1">
    <property type="entry name" value="ZINC KNUCKLE (CCHC-TYPE) FAMILY PROTEIN"/>
    <property type="match status" value="1"/>
</dbReference>
<feature type="domain" description="CCHC-type" evidence="3">
    <location>
        <begin position="119"/>
        <end position="134"/>
    </location>
</feature>
<dbReference type="Proteomes" id="UP001454036">
    <property type="component" value="Unassembled WGS sequence"/>
</dbReference>
<accession>A0AAV3NYC2</accession>
<gene>
    <name evidence="4" type="ORF">LIER_35906</name>
</gene>
<name>A0AAV3NYC2_LITER</name>
<evidence type="ECO:0000313" key="5">
    <source>
        <dbReference type="Proteomes" id="UP001454036"/>
    </source>
</evidence>
<dbReference type="AlphaFoldDB" id="A0AAV3NYC2"/>
<keyword evidence="1" id="KW-0862">Zinc</keyword>
<feature type="region of interest" description="Disordered" evidence="2">
    <location>
        <begin position="1"/>
        <end position="20"/>
    </location>
</feature>
<organism evidence="4 5">
    <name type="scientific">Lithospermum erythrorhizon</name>
    <name type="common">Purple gromwell</name>
    <name type="synonym">Lithospermum officinale var. erythrorhizon</name>
    <dbReference type="NCBI Taxonomy" id="34254"/>
    <lineage>
        <taxon>Eukaryota</taxon>
        <taxon>Viridiplantae</taxon>
        <taxon>Streptophyta</taxon>
        <taxon>Embryophyta</taxon>
        <taxon>Tracheophyta</taxon>
        <taxon>Spermatophyta</taxon>
        <taxon>Magnoliopsida</taxon>
        <taxon>eudicotyledons</taxon>
        <taxon>Gunneridae</taxon>
        <taxon>Pentapetalae</taxon>
        <taxon>asterids</taxon>
        <taxon>lamiids</taxon>
        <taxon>Boraginales</taxon>
        <taxon>Boraginaceae</taxon>
        <taxon>Boraginoideae</taxon>
        <taxon>Lithospermeae</taxon>
        <taxon>Lithospermum</taxon>
    </lineage>
</organism>
<feature type="domain" description="CCHC-type" evidence="3">
    <location>
        <begin position="93"/>
        <end position="108"/>
    </location>
</feature>